<dbReference type="PROSITE" id="PS51180">
    <property type="entry name" value="BRO1"/>
    <property type="match status" value="1"/>
</dbReference>
<dbReference type="PANTHER" id="PTHR40463:SF1">
    <property type="entry name" value="PH-RESPONSE REGULATOR PROTEIN PALC"/>
    <property type="match status" value="1"/>
</dbReference>
<feature type="compositionally biased region" description="Pro residues" evidence="3">
    <location>
        <begin position="446"/>
        <end position="465"/>
    </location>
</feature>
<dbReference type="InterPro" id="IPR037505">
    <property type="entry name" value="pH-resp_palC"/>
</dbReference>
<evidence type="ECO:0000313" key="6">
    <source>
        <dbReference type="Proteomes" id="UP000777482"/>
    </source>
</evidence>
<comment type="similarity">
    <text evidence="1">Belongs to the palC family.</text>
</comment>
<keyword evidence="6" id="KW-1185">Reference proteome</keyword>
<gene>
    <name evidence="5" type="ORF">C6P46_000426</name>
</gene>
<feature type="compositionally biased region" description="Gly residues" evidence="3">
    <location>
        <begin position="467"/>
        <end position="478"/>
    </location>
</feature>
<feature type="region of interest" description="Disordered" evidence="3">
    <location>
        <begin position="426"/>
        <end position="505"/>
    </location>
</feature>
<comment type="caution">
    <text evidence="5">The sequence shown here is derived from an EMBL/GenBank/DDBJ whole genome shotgun (WGS) entry which is preliminary data.</text>
</comment>
<feature type="compositionally biased region" description="Basic and acidic residues" evidence="3">
    <location>
        <begin position="371"/>
        <end position="389"/>
    </location>
</feature>
<dbReference type="OrthoDB" id="10266451at2759"/>
<dbReference type="Proteomes" id="UP000777482">
    <property type="component" value="Unassembled WGS sequence"/>
</dbReference>
<dbReference type="AlphaFoldDB" id="A0A9P7B395"/>
<feature type="domain" description="BRO1" evidence="4">
    <location>
        <begin position="1"/>
        <end position="505"/>
    </location>
</feature>
<feature type="region of interest" description="Disordered" evidence="3">
    <location>
        <begin position="366"/>
        <end position="389"/>
    </location>
</feature>
<organism evidence="5 6">
    <name type="scientific">Rhodotorula mucilaginosa</name>
    <name type="common">Yeast</name>
    <name type="synonym">Rhodotorula rubra</name>
    <dbReference type="NCBI Taxonomy" id="5537"/>
    <lineage>
        <taxon>Eukaryota</taxon>
        <taxon>Fungi</taxon>
        <taxon>Dikarya</taxon>
        <taxon>Basidiomycota</taxon>
        <taxon>Pucciniomycotina</taxon>
        <taxon>Microbotryomycetes</taxon>
        <taxon>Sporidiobolales</taxon>
        <taxon>Sporidiobolaceae</taxon>
        <taxon>Rhodotorula</taxon>
    </lineage>
</organism>
<evidence type="ECO:0000313" key="5">
    <source>
        <dbReference type="EMBL" id="KAG0656107.1"/>
    </source>
</evidence>
<protein>
    <recommendedName>
        <fullName evidence="2">pH-response regulator protein palC</fullName>
    </recommendedName>
</protein>
<dbReference type="Gene3D" id="1.25.40.280">
    <property type="entry name" value="alix/aip1 like domains"/>
    <property type="match status" value="1"/>
</dbReference>
<dbReference type="InterPro" id="IPR038499">
    <property type="entry name" value="BRO1_sf"/>
</dbReference>
<dbReference type="EMBL" id="PUHQ01000103">
    <property type="protein sequence ID" value="KAG0656107.1"/>
    <property type="molecule type" value="Genomic_DNA"/>
</dbReference>
<proteinExistence type="inferred from homology"/>
<sequence>MLLPPPIPAPVGLHQLLVDPSHAHHTRNLAQANQARGAVRTALRQTTKQPLPQADWSAAVQAIQEYLGYLAAILACLEADDLVVRSDPVLFQWRSSLSSVPLRKGSRRRVTLPSWHAELTATLLAYALCLANQASSLVASLGSYEISKSVSSAAIAVHDETINSAADTLCRASGVLTYLAETVIPRWEAAVGTEALKSRPVEMTREVATALAKMCLADANLLAIRRLLSRSLSVAHSTTTPGPPLPPGHPSPSLLAKLHLHVYSLYDQARTLVKTVSLAGVNNLGGGGGGGAGAAGGGAGEMILPVRRYLSDGRTLALALSYKWLGVDAGEKVASPPTTGDALGYLALAASELESLEDKDKGFRKLKGFGKGREAGKGRKGKVQEEKESTEAFRSAYKKVNDTVHFQPITPAQTLISRLPSGRAALAPKPFSLPPPTFRPSAGGGPPYPPPPPHKVPPPLPPPDGTYPGGDNGGAGVGEGDDSSDDEDGMDGAELGDYFGAGQYF</sequence>
<accession>A0A9P7B395</accession>
<evidence type="ECO:0000256" key="3">
    <source>
        <dbReference type="SAM" id="MobiDB-lite"/>
    </source>
</evidence>
<dbReference type="Pfam" id="PF03097">
    <property type="entry name" value="BRO1"/>
    <property type="match status" value="1"/>
</dbReference>
<evidence type="ECO:0000259" key="4">
    <source>
        <dbReference type="PROSITE" id="PS51180"/>
    </source>
</evidence>
<feature type="compositionally biased region" description="Acidic residues" evidence="3">
    <location>
        <begin position="479"/>
        <end position="491"/>
    </location>
</feature>
<evidence type="ECO:0000256" key="2">
    <source>
        <dbReference type="ARBA" id="ARBA00022193"/>
    </source>
</evidence>
<reference evidence="5 6" key="1">
    <citation type="submission" date="2020-11" db="EMBL/GenBank/DDBJ databases">
        <title>Kefir isolates.</title>
        <authorList>
            <person name="Marcisauskas S."/>
            <person name="Kim Y."/>
            <person name="Blasche S."/>
        </authorList>
    </citation>
    <scope>NUCLEOTIDE SEQUENCE [LARGE SCALE GENOMIC DNA]</scope>
    <source>
        <strain evidence="5 6">KR</strain>
    </source>
</reference>
<evidence type="ECO:0000256" key="1">
    <source>
        <dbReference type="ARBA" id="ARBA00010997"/>
    </source>
</evidence>
<dbReference type="SMART" id="SM01041">
    <property type="entry name" value="BRO1"/>
    <property type="match status" value="1"/>
</dbReference>
<dbReference type="InterPro" id="IPR004328">
    <property type="entry name" value="BRO1_dom"/>
</dbReference>
<dbReference type="PANTHER" id="PTHR40463">
    <property type="entry name" value="PH-RESPONSE REGULATOR PROTEIN PALC"/>
    <property type="match status" value="1"/>
</dbReference>
<dbReference type="GO" id="GO:0071467">
    <property type="term" value="P:cellular response to pH"/>
    <property type="evidence" value="ECO:0007669"/>
    <property type="project" value="InterPro"/>
</dbReference>
<dbReference type="GO" id="GO:0005886">
    <property type="term" value="C:plasma membrane"/>
    <property type="evidence" value="ECO:0007669"/>
    <property type="project" value="TreeGrafter"/>
</dbReference>
<name>A0A9P7B395_RHOMI</name>